<dbReference type="Pfam" id="PF13185">
    <property type="entry name" value="GAF_2"/>
    <property type="match status" value="1"/>
</dbReference>
<dbReference type="Pfam" id="PF02518">
    <property type="entry name" value="HATPase_c"/>
    <property type="match status" value="1"/>
</dbReference>
<dbReference type="SUPFAM" id="SSF55874">
    <property type="entry name" value="ATPase domain of HSP90 chaperone/DNA topoisomerase II/histidine kinase"/>
    <property type="match status" value="1"/>
</dbReference>
<evidence type="ECO:0000256" key="4">
    <source>
        <dbReference type="SAM" id="MobiDB-lite"/>
    </source>
</evidence>
<evidence type="ECO:0000256" key="2">
    <source>
        <dbReference type="ARBA" id="ARBA00022777"/>
    </source>
</evidence>
<organism evidence="7 8">
    <name type="scientific">Streptomyces litchfieldiae</name>
    <dbReference type="NCBI Taxonomy" id="3075543"/>
    <lineage>
        <taxon>Bacteria</taxon>
        <taxon>Bacillati</taxon>
        <taxon>Actinomycetota</taxon>
        <taxon>Actinomycetes</taxon>
        <taxon>Kitasatosporales</taxon>
        <taxon>Streptomycetaceae</taxon>
        <taxon>Streptomyces</taxon>
    </lineage>
</organism>
<feature type="domain" description="Histidine kinase/HSP90-like ATPase" evidence="6">
    <location>
        <begin position="414"/>
        <end position="510"/>
    </location>
</feature>
<evidence type="ECO:0000256" key="3">
    <source>
        <dbReference type="ARBA" id="ARBA00023012"/>
    </source>
</evidence>
<evidence type="ECO:0000313" key="8">
    <source>
        <dbReference type="Proteomes" id="UP001183246"/>
    </source>
</evidence>
<proteinExistence type="predicted"/>
<comment type="caution">
    <text evidence="7">The sequence shown here is derived from an EMBL/GenBank/DDBJ whole genome shotgun (WGS) entry which is preliminary data.</text>
</comment>
<name>A0ABU2MKV0_9ACTN</name>
<dbReference type="CDD" id="cd16917">
    <property type="entry name" value="HATPase_UhpB-NarQ-NarX-like"/>
    <property type="match status" value="1"/>
</dbReference>
<protein>
    <submittedName>
        <fullName evidence="7">GAF domain-containing protein</fullName>
    </submittedName>
</protein>
<dbReference type="InterPro" id="IPR036890">
    <property type="entry name" value="HATPase_C_sf"/>
</dbReference>
<sequence length="510" mass="53410">MRQMPRLLRAMEAIGGDIEPRDLPGRIARTAAELAGTRFAALALLDEDGDGLGRLHTHGGDEPPGIRTELARVLGGGAEDGGPGALCVPVLVHGARFGALLLAGRPGGPFTTEDRQMLRILATEAGIAIGNAQLHEAVRQQARWMDGSLELSTSLLSADEDNALAVVAEQARRLARATTATVLEPAPDGGLEIVAACADDAARLIGTTVPGHSPAVRQVLAGEPVFIDEPATDARLVTGLARHEGPGMLLPLASDGTTLGALLLTRVRDAPPYSMAERAMATQFAQQAALALVLAGARRDREQLAVLEDRDRIARDLHDLVIQRLFAVGMTLESTRRATPAEDVRDRLDSATAELDATIQEIRTTIFALQQPPEEAPAGLRTRVLRETGAIAGPLGFPPSVAFTGPVDAVVGEGVARNLVAALREGLSNAARHARASRVEVEVDATARLPDGRDAVRLTVADNGVGMPAGETRRSGLDNLARRAESLGGSAELGPGIDGAGTKLTWQAPR</sequence>
<reference evidence="8" key="1">
    <citation type="submission" date="2023-07" db="EMBL/GenBank/DDBJ databases">
        <title>30 novel species of actinomycetes from the DSMZ collection.</title>
        <authorList>
            <person name="Nouioui I."/>
        </authorList>
    </citation>
    <scope>NUCLEOTIDE SEQUENCE [LARGE SCALE GENOMIC DNA]</scope>
    <source>
        <strain evidence="8">DSM 44938</strain>
    </source>
</reference>
<dbReference type="InterPro" id="IPR011712">
    <property type="entry name" value="Sig_transdc_His_kin_sub3_dim/P"/>
</dbReference>
<gene>
    <name evidence="7" type="ORF">RM590_05605</name>
</gene>
<dbReference type="Pfam" id="PF07730">
    <property type="entry name" value="HisKA_3"/>
    <property type="match status" value="1"/>
</dbReference>
<dbReference type="Gene3D" id="3.30.450.40">
    <property type="match status" value="2"/>
</dbReference>
<evidence type="ECO:0000256" key="1">
    <source>
        <dbReference type="ARBA" id="ARBA00022679"/>
    </source>
</evidence>
<feature type="domain" description="GAF" evidence="5">
    <location>
        <begin position="159"/>
        <end position="302"/>
    </location>
</feature>
<dbReference type="Proteomes" id="UP001183246">
    <property type="component" value="Unassembled WGS sequence"/>
</dbReference>
<dbReference type="Gene3D" id="3.30.565.10">
    <property type="entry name" value="Histidine kinase-like ATPase, C-terminal domain"/>
    <property type="match status" value="1"/>
</dbReference>
<keyword evidence="1" id="KW-0808">Transferase</keyword>
<dbReference type="SUPFAM" id="SSF55781">
    <property type="entry name" value="GAF domain-like"/>
    <property type="match status" value="2"/>
</dbReference>
<evidence type="ECO:0000259" key="6">
    <source>
        <dbReference type="SMART" id="SM00387"/>
    </source>
</evidence>
<dbReference type="Pfam" id="PF13492">
    <property type="entry name" value="GAF_3"/>
    <property type="match status" value="1"/>
</dbReference>
<keyword evidence="8" id="KW-1185">Reference proteome</keyword>
<evidence type="ECO:0000259" key="5">
    <source>
        <dbReference type="SMART" id="SM00065"/>
    </source>
</evidence>
<evidence type="ECO:0000313" key="7">
    <source>
        <dbReference type="EMBL" id="MDT0342106.1"/>
    </source>
</evidence>
<feature type="region of interest" description="Disordered" evidence="4">
    <location>
        <begin position="488"/>
        <end position="510"/>
    </location>
</feature>
<dbReference type="RefSeq" id="WP_311703235.1">
    <property type="nucleotide sequence ID" value="NZ_JAVREL010000002.1"/>
</dbReference>
<dbReference type="InterPro" id="IPR050482">
    <property type="entry name" value="Sensor_HK_TwoCompSys"/>
</dbReference>
<dbReference type="Gene3D" id="1.20.5.1930">
    <property type="match status" value="1"/>
</dbReference>
<dbReference type="InterPro" id="IPR003594">
    <property type="entry name" value="HATPase_dom"/>
</dbReference>
<dbReference type="SMART" id="SM00387">
    <property type="entry name" value="HATPase_c"/>
    <property type="match status" value="1"/>
</dbReference>
<dbReference type="EMBL" id="JAVREL010000002">
    <property type="protein sequence ID" value="MDT0342106.1"/>
    <property type="molecule type" value="Genomic_DNA"/>
</dbReference>
<dbReference type="InterPro" id="IPR003018">
    <property type="entry name" value="GAF"/>
</dbReference>
<dbReference type="PANTHER" id="PTHR24421">
    <property type="entry name" value="NITRATE/NITRITE SENSOR PROTEIN NARX-RELATED"/>
    <property type="match status" value="1"/>
</dbReference>
<dbReference type="SMART" id="SM00065">
    <property type="entry name" value="GAF"/>
    <property type="match status" value="2"/>
</dbReference>
<dbReference type="InterPro" id="IPR029016">
    <property type="entry name" value="GAF-like_dom_sf"/>
</dbReference>
<accession>A0ABU2MKV0</accession>
<dbReference type="PANTHER" id="PTHR24421:SF56">
    <property type="entry name" value="OXYGEN SENSOR HISTIDINE KINASE RESPONSE REGULATOR DOST"/>
    <property type="match status" value="1"/>
</dbReference>
<feature type="domain" description="GAF" evidence="5">
    <location>
        <begin position="19"/>
        <end position="139"/>
    </location>
</feature>
<keyword evidence="2" id="KW-0418">Kinase</keyword>
<keyword evidence="3" id="KW-0902">Two-component regulatory system</keyword>